<dbReference type="AlphaFoldDB" id="A0A4R3KVH7"/>
<keyword evidence="12" id="KW-1185">Reference proteome</keyword>
<dbReference type="EMBL" id="SMAD01000003">
    <property type="protein sequence ID" value="TCS88369.1"/>
    <property type="molecule type" value="Genomic_DNA"/>
</dbReference>
<evidence type="ECO:0000313" key="11">
    <source>
        <dbReference type="EMBL" id="TCS88369.1"/>
    </source>
</evidence>
<comment type="caution">
    <text evidence="11">The sequence shown here is derived from an EMBL/GenBank/DDBJ whole genome shotgun (WGS) entry which is preliminary data.</text>
</comment>
<reference evidence="11 12" key="1">
    <citation type="submission" date="2019-03" db="EMBL/GenBank/DDBJ databases">
        <title>Genomic Encyclopedia of Type Strains, Phase IV (KMG-IV): sequencing the most valuable type-strain genomes for metagenomic binning, comparative biology and taxonomic classification.</title>
        <authorList>
            <person name="Goeker M."/>
        </authorList>
    </citation>
    <scope>NUCLEOTIDE SEQUENCE [LARGE SCALE GENOMIC DNA]</scope>
    <source>
        <strain evidence="11 12">DSM 21100</strain>
    </source>
</reference>
<sequence>MRVFKFGGASVKNAEGVRNITEIIRKYSGEPLLVVISAMGETTNALEKLCQAFFRRDPEAGALLEEIKAAHNAIAAELIKDKKNPVFDALNNLFVELEWILEEEPHADFNFVYDQIVSLGELLSTRIVAAFLGQEDIRSRWIDARNYIHTDNTYREGRLKWELTEHRIREELLPLLGDQVLITQGFIGSTSENYTTTLGRDGSDYSAAIFAYCLNADSLTIWKDVQGVLNADPKWFNNTIKINKLTYNDAIELSYYGANVIHPKTIKPLQNKNIPLYVRSFLEPDKPGTVVMHAYEDQLPIPCFIFKMNQRLISVHARDFSFIHEDGFSEIFRYFAESGTRINVMQNTAISFSVSVDDNEKVPALVEKLREKYKVLYNTGMELITIRYYNQETIDRVLENKQLYLEQKSRYTVQLVVKEVEK</sequence>
<dbReference type="GO" id="GO:0005829">
    <property type="term" value="C:cytosol"/>
    <property type="evidence" value="ECO:0007669"/>
    <property type="project" value="TreeGrafter"/>
</dbReference>
<evidence type="ECO:0000256" key="3">
    <source>
        <dbReference type="ARBA" id="ARBA00022679"/>
    </source>
</evidence>
<dbReference type="InterPro" id="IPR036393">
    <property type="entry name" value="AceGlu_kinase-like_sf"/>
</dbReference>
<evidence type="ECO:0000256" key="8">
    <source>
        <dbReference type="RuleBase" id="RU003448"/>
    </source>
</evidence>
<keyword evidence="4" id="KW-0547">Nucleotide-binding</keyword>
<dbReference type="GO" id="GO:0004072">
    <property type="term" value="F:aspartate kinase activity"/>
    <property type="evidence" value="ECO:0007669"/>
    <property type="project" value="UniProtKB-EC"/>
</dbReference>
<dbReference type="InterPro" id="IPR042199">
    <property type="entry name" value="AsparK_Bifunc_asparK/hSer_DH"/>
</dbReference>
<dbReference type="Gene3D" id="1.20.120.1320">
    <property type="entry name" value="Aspartokinase, catalytic domain"/>
    <property type="match status" value="1"/>
</dbReference>
<comment type="catalytic activity">
    <reaction evidence="7 8">
        <text>L-aspartate + ATP = 4-phospho-L-aspartate + ADP</text>
        <dbReference type="Rhea" id="RHEA:23776"/>
        <dbReference type="ChEBI" id="CHEBI:29991"/>
        <dbReference type="ChEBI" id="CHEBI:30616"/>
        <dbReference type="ChEBI" id="CHEBI:57535"/>
        <dbReference type="ChEBI" id="CHEBI:456216"/>
        <dbReference type="EC" id="2.7.2.4"/>
    </reaction>
</comment>
<feature type="domain" description="Aspartate/glutamate/uridylate kinase" evidence="10">
    <location>
        <begin position="2"/>
        <end position="280"/>
    </location>
</feature>
<dbReference type="NCBIfam" id="TIGR00657">
    <property type="entry name" value="asp_kinases"/>
    <property type="match status" value="1"/>
</dbReference>
<dbReference type="GO" id="GO:0009088">
    <property type="term" value="P:threonine biosynthetic process"/>
    <property type="evidence" value="ECO:0007669"/>
    <property type="project" value="UniProtKB-UniPathway"/>
</dbReference>
<evidence type="ECO:0000256" key="9">
    <source>
        <dbReference type="RuleBase" id="RU004249"/>
    </source>
</evidence>
<dbReference type="SUPFAM" id="SSF53633">
    <property type="entry name" value="Carbamate kinase-like"/>
    <property type="match status" value="1"/>
</dbReference>
<dbReference type="GO" id="GO:0009089">
    <property type="term" value="P:lysine biosynthetic process via diaminopimelate"/>
    <property type="evidence" value="ECO:0007669"/>
    <property type="project" value="UniProtKB-UniPathway"/>
</dbReference>
<dbReference type="InterPro" id="IPR001341">
    <property type="entry name" value="Asp_kinase"/>
</dbReference>
<evidence type="ECO:0000256" key="4">
    <source>
        <dbReference type="ARBA" id="ARBA00022741"/>
    </source>
</evidence>
<keyword evidence="3 8" id="KW-0808">Transferase</keyword>
<dbReference type="SUPFAM" id="SSF55021">
    <property type="entry name" value="ACT-like"/>
    <property type="match status" value="1"/>
</dbReference>
<dbReference type="InterPro" id="IPR045865">
    <property type="entry name" value="ACT-like_dom_sf"/>
</dbReference>
<protein>
    <recommendedName>
        <fullName evidence="8">Aspartokinase</fullName>
        <ecNumber evidence="8">2.7.2.4</ecNumber>
    </recommendedName>
</protein>
<comment type="pathway">
    <text evidence="9">Amino-acid biosynthesis; L-methionine biosynthesis via de novo pathway; L-homoserine from L-aspartate: step 1/3.</text>
</comment>
<comment type="pathway">
    <text evidence="9">Amino-acid biosynthesis; L-threonine biosynthesis; L-threonine from L-aspartate: step 1/5.</text>
</comment>
<dbReference type="CDD" id="cd04243">
    <property type="entry name" value="AAK_AK-HSDH-like"/>
    <property type="match status" value="1"/>
</dbReference>
<dbReference type="Proteomes" id="UP000295807">
    <property type="component" value="Unassembled WGS sequence"/>
</dbReference>
<evidence type="ECO:0000256" key="1">
    <source>
        <dbReference type="ARBA" id="ARBA00004766"/>
    </source>
</evidence>
<dbReference type="Gene3D" id="3.40.1160.10">
    <property type="entry name" value="Acetylglutamate kinase-like"/>
    <property type="match status" value="1"/>
</dbReference>
<dbReference type="UniPathway" id="UPA00051">
    <property type="reaction ID" value="UER00462"/>
</dbReference>
<gene>
    <name evidence="11" type="ORF">EDD80_103233</name>
</gene>
<proteinExistence type="inferred from homology"/>
<dbReference type="PANTHER" id="PTHR21499:SF59">
    <property type="entry name" value="ASPARTOKINASE"/>
    <property type="match status" value="1"/>
</dbReference>
<dbReference type="InterPro" id="IPR001048">
    <property type="entry name" value="Asp/Glu/Uridylate_kinase"/>
</dbReference>
<evidence type="ECO:0000256" key="2">
    <source>
        <dbReference type="ARBA" id="ARBA00010122"/>
    </source>
</evidence>
<dbReference type="GO" id="GO:0005524">
    <property type="term" value="F:ATP binding"/>
    <property type="evidence" value="ECO:0007669"/>
    <property type="project" value="UniProtKB-KW"/>
</dbReference>
<evidence type="ECO:0000256" key="5">
    <source>
        <dbReference type="ARBA" id="ARBA00022777"/>
    </source>
</evidence>
<evidence type="ECO:0000256" key="7">
    <source>
        <dbReference type="ARBA" id="ARBA00047872"/>
    </source>
</evidence>
<accession>A0A4R3KVH7</accession>
<dbReference type="RefSeq" id="WP_132128582.1">
    <property type="nucleotide sequence ID" value="NZ_SMAD01000003.1"/>
</dbReference>
<name>A0A4R3KVH7_9SPHI</name>
<dbReference type="GO" id="GO:0009090">
    <property type="term" value="P:homoserine biosynthetic process"/>
    <property type="evidence" value="ECO:0007669"/>
    <property type="project" value="TreeGrafter"/>
</dbReference>
<keyword evidence="5 8" id="KW-0418">Kinase</keyword>
<comment type="pathway">
    <text evidence="1 9">Amino-acid biosynthesis; L-lysine biosynthesis via DAP pathway; (S)-tetrahydrodipicolinate from L-aspartate: step 1/4.</text>
</comment>
<dbReference type="Gene3D" id="3.30.70.260">
    <property type="match status" value="2"/>
</dbReference>
<dbReference type="EC" id="2.7.2.4" evidence="8"/>
<organism evidence="11 12">
    <name type="scientific">Anseongella ginsenosidimutans</name>
    <dbReference type="NCBI Taxonomy" id="496056"/>
    <lineage>
        <taxon>Bacteria</taxon>
        <taxon>Pseudomonadati</taxon>
        <taxon>Bacteroidota</taxon>
        <taxon>Sphingobacteriia</taxon>
        <taxon>Sphingobacteriales</taxon>
        <taxon>Sphingobacteriaceae</taxon>
        <taxon>Anseongella</taxon>
    </lineage>
</organism>
<dbReference type="Pfam" id="PF00696">
    <property type="entry name" value="AA_kinase"/>
    <property type="match status" value="1"/>
</dbReference>
<dbReference type="OrthoDB" id="9799110at2"/>
<evidence type="ECO:0000256" key="6">
    <source>
        <dbReference type="ARBA" id="ARBA00022840"/>
    </source>
</evidence>
<dbReference type="UniPathway" id="UPA00050">
    <property type="reaction ID" value="UER00461"/>
</dbReference>
<comment type="similarity">
    <text evidence="2 8">Belongs to the aspartokinase family.</text>
</comment>
<keyword evidence="6" id="KW-0067">ATP-binding</keyword>
<dbReference type="UniPathway" id="UPA00034">
    <property type="reaction ID" value="UER00015"/>
</dbReference>
<evidence type="ECO:0000313" key="12">
    <source>
        <dbReference type="Proteomes" id="UP000295807"/>
    </source>
</evidence>
<evidence type="ECO:0000259" key="10">
    <source>
        <dbReference type="Pfam" id="PF00696"/>
    </source>
</evidence>
<keyword evidence="9" id="KW-0028">Amino-acid biosynthesis</keyword>
<dbReference type="PANTHER" id="PTHR21499">
    <property type="entry name" value="ASPARTATE KINASE"/>
    <property type="match status" value="1"/>
</dbReference>